<dbReference type="AlphaFoldDB" id="A0A1V2KYH2"/>
<dbReference type="Pfam" id="PF01693">
    <property type="entry name" value="Cauli_VI"/>
    <property type="match status" value="2"/>
</dbReference>
<dbReference type="Pfam" id="PF00075">
    <property type="entry name" value="RNase_H"/>
    <property type="match status" value="1"/>
</dbReference>
<dbReference type="GO" id="GO:0003676">
    <property type="term" value="F:nucleic acid binding"/>
    <property type="evidence" value="ECO:0007669"/>
    <property type="project" value="InterPro"/>
</dbReference>
<dbReference type="InterPro" id="IPR037056">
    <property type="entry name" value="RNase_H1_N_sf"/>
</dbReference>
<dbReference type="InterPro" id="IPR036397">
    <property type="entry name" value="RNaseH_sf"/>
</dbReference>
<dbReference type="Gene3D" id="3.30.420.10">
    <property type="entry name" value="Ribonuclease H-like superfamily/Ribonuclease H"/>
    <property type="match status" value="1"/>
</dbReference>
<evidence type="ECO:0000313" key="11">
    <source>
        <dbReference type="EMBL" id="ONH64697.1"/>
    </source>
</evidence>
<evidence type="ECO:0000256" key="4">
    <source>
        <dbReference type="ARBA" id="ARBA00012180"/>
    </source>
</evidence>
<evidence type="ECO:0000256" key="7">
    <source>
        <dbReference type="ARBA" id="ARBA00022759"/>
    </source>
</evidence>
<accession>A0A1V2KYH2</accession>
<evidence type="ECO:0000256" key="6">
    <source>
        <dbReference type="ARBA" id="ARBA00022723"/>
    </source>
</evidence>
<dbReference type="Proteomes" id="UP000189513">
    <property type="component" value="Unassembled WGS sequence"/>
</dbReference>
<dbReference type="GO" id="GO:0043137">
    <property type="term" value="P:DNA replication, removal of RNA primer"/>
    <property type="evidence" value="ECO:0007669"/>
    <property type="project" value="TreeGrafter"/>
</dbReference>
<evidence type="ECO:0000256" key="8">
    <source>
        <dbReference type="ARBA" id="ARBA00022801"/>
    </source>
</evidence>
<dbReference type="InterPro" id="IPR009027">
    <property type="entry name" value="Ribosomal_bL9/RNase_H1_N"/>
</dbReference>
<dbReference type="GO" id="GO:0004523">
    <property type="term" value="F:RNA-DNA hybrid ribonuclease activity"/>
    <property type="evidence" value="ECO:0007669"/>
    <property type="project" value="UniProtKB-EC"/>
</dbReference>
<evidence type="ECO:0000256" key="5">
    <source>
        <dbReference type="ARBA" id="ARBA00022722"/>
    </source>
</evidence>
<dbReference type="Gene3D" id="3.40.970.10">
    <property type="entry name" value="Ribonuclease H1, N-terminal domain"/>
    <property type="match status" value="2"/>
</dbReference>
<dbReference type="InterPro" id="IPR050092">
    <property type="entry name" value="RNase_H"/>
</dbReference>
<dbReference type="FunFam" id="3.40.970.10:FF:000001">
    <property type="entry name" value="Ribonuclease H1"/>
    <property type="match status" value="1"/>
</dbReference>
<keyword evidence="8" id="KW-0378">Hydrolase</keyword>
<keyword evidence="9" id="KW-0460">Magnesium</keyword>
<evidence type="ECO:0000259" key="10">
    <source>
        <dbReference type="PROSITE" id="PS50879"/>
    </source>
</evidence>
<dbReference type="CDD" id="cd09280">
    <property type="entry name" value="RNase_HI_eukaryote_like"/>
    <property type="match status" value="1"/>
</dbReference>
<dbReference type="InterPro" id="IPR012337">
    <property type="entry name" value="RNaseH-like_sf"/>
</dbReference>
<dbReference type="SUPFAM" id="SSF53098">
    <property type="entry name" value="Ribonuclease H-like"/>
    <property type="match status" value="1"/>
</dbReference>
<proteinExistence type="inferred from homology"/>
<dbReference type="PANTHER" id="PTHR10642">
    <property type="entry name" value="RIBONUCLEASE H1"/>
    <property type="match status" value="1"/>
</dbReference>
<comment type="similarity">
    <text evidence="3">Belongs to the RNase H family.</text>
</comment>
<dbReference type="InterPro" id="IPR011320">
    <property type="entry name" value="RNase_H1_N"/>
</dbReference>
<comment type="caution">
    <text evidence="11">The sequence shown here is derived from an EMBL/GenBank/DDBJ whole genome shotgun (WGS) entry which is preliminary data.</text>
</comment>
<reference evidence="12" key="1">
    <citation type="journal article" date="2017" name="Genome Announc.">
        <title>Genome sequences of Cyberlindnera fabianii 65, Pichia kudriavzevii 129, and Saccharomyces cerevisiae 131 isolated from fermented masau fruits in Zimbabwe.</title>
        <authorList>
            <person name="van Rijswijck I.M.H."/>
            <person name="Derks M.F.L."/>
            <person name="Abee T."/>
            <person name="de Ridder D."/>
            <person name="Smid E.J."/>
        </authorList>
    </citation>
    <scope>NUCLEOTIDE SEQUENCE [LARGE SCALE GENOMIC DNA]</scope>
    <source>
        <strain evidence="12">65</strain>
    </source>
</reference>
<evidence type="ECO:0000256" key="9">
    <source>
        <dbReference type="ARBA" id="ARBA00022842"/>
    </source>
</evidence>
<feature type="domain" description="RNase H type-1" evidence="10">
    <location>
        <begin position="244"/>
        <end position="410"/>
    </location>
</feature>
<dbReference type="SUPFAM" id="SSF55658">
    <property type="entry name" value="L9 N-domain-like"/>
    <property type="match status" value="2"/>
</dbReference>
<keyword evidence="12" id="KW-1185">Reference proteome</keyword>
<dbReference type="EMBL" id="MPUK01000019">
    <property type="protein sequence ID" value="ONH64697.1"/>
    <property type="molecule type" value="Genomic_DNA"/>
</dbReference>
<sequence>MKQALHIVKRARNSSICSNCLQVLKHNSHVKTGISIYASGGSTIHLSNDFSHGTFGTRPFSSSPTRTELIRTRTTSSKVSKPTILETSNGPFYSVAVGREPGIYTTWDACQTQVKSFPHARFKKFKDYASAKAFLTRVPDDFESHTRNLIHSPPVSTPTPKGKPVYAVSYGDDQPGQIFDSWAECQEAIMNKKGVTFKKFEDLAAAAEFIKVEPKPEVSEHHRQISVEEFLSNNSLHVLRKQQAMAPKYVYADGSFTRGSDGKVRAGYGVYFGENDHRNVSSPLIMDEVDSYIAEVHAARAALKLICADIKRYDNGDGDYLDKYILMTDSETVINLLNTYAPLWSDADYAKRRAGQELRDIVKMFNFIKDCYAENPEVFGDHRFEVKWVKGHAGHPGNEMADRLAKEGANAS</sequence>
<dbReference type="PROSITE" id="PS50879">
    <property type="entry name" value="RNASE_H_1"/>
    <property type="match status" value="1"/>
</dbReference>
<comment type="cofactor">
    <cofactor evidence="2">
        <name>Mg(2+)</name>
        <dbReference type="ChEBI" id="CHEBI:18420"/>
    </cofactor>
</comment>
<dbReference type="STRING" id="36022.A0A1V2KYH2"/>
<dbReference type="EC" id="3.1.26.4" evidence="4"/>
<dbReference type="PANTHER" id="PTHR10642:SF26">
    <property type="entry name" value="RIBONUCLEASE H1"/>
    <property type="match status" value="1"/>
</dbReference>
<protein>
    <recommendedName>
        <fullName evidence="4">ribonuclease H</fullName>
        <ecNumber evidence="4">3.1.26.4</ecNumber>
    </recommendedName>
</protein>
<organism evidence="11 12">
    <name type="scientific">Cyberlindnera fabianii</name>
    <name type="common">Yeast</name>
    <name type="synonym">Hansenula fabianii</name>
    <dbReference type="NCBI Taxonomy" id="36022"/>
    <lineage>
        <taxon>Eukaryota</taxon>
        <taxon>Fungi</taxon>
        <taxon>Dikarya</taxon>
        <taxon>Ascomycota</taxon>
        <taxon>Saccharomycotina</taxon>
        <taxon>Saccharomycetes</taxon>
        <taxon>Phaffomycetales</taxon>
        <taxon>Phaffomycetaceae</taxon>
        <taxon>Cyberlindnera</taxon>
    </lineage>
</organism>
<keyword evidence="6" id="KW-0479">Metal-binding</keyword>
<keyword evidence="5" id="KW-0540">Nuclease</keyword>
<comment type="catalytic activity">
    <reaction evidence="1">
        <text>Endonucleolytic cleavage to 5'-phosphomonoester.</text>
        <dbReference type="EC" id="3.1.26.4"/>
    </reaction>
</comment>
<keyword evidence="7" id="KW-0255">Endonuclease</keyword>
<evidence type="ECO:0000256" key="1">
    <source>
        <dbReference type="ARBA" id="ARBA00000077"/>
    </source>
</evidence>
<evidence type="ECO:0000256" key="3">
    <source>
        <dbReference type="ARBA" id="ARBA00005300"/>
    </source>
</evidence>
<gene>
    <name evidence="11" type="ORF">BON22_5463</name>
</gene>
<dbReference type="VEuPathDB" id="FungiDB:BON22_5463"/>
<dbReference type="GO" id="GO:0046872">
    <property type="term" value="F:metal ion binding"/>
    <property type="evidence" value="ECO:0007669"/>
    <property type="project" value="UniProtKB-KW"/>
</dbReference>
<evidence type="ECO:0000313" key="12">
    <source>
        <dbReference type="Proteomes" id="UP000189513"/>
    </source>
</evidence>
<name>A0A1V2KYH2_CYBFA</name>
<evidence type="ECO:0000256" key="2">
    <source>
        <dbReference type="ARBA" id="ARBA00001946"/>
    </source>
</evidence>
<dbReference type="InterPro" id="IPR002156">
    <property type="entry name" value="RNaseH_domain"/>
</dbReference>